<dbReference type="Proteomes" id="UP001497623">
    <property type="component" value="Unassembled WGS sequence"/>
</dbReference>
<evidence type="ECO:0000313" key="2">
    <source>
        <dbReference type="EMBL" id="CAL4064099.1"/>
    </source>
</evidence>
<name>A0AAV2PSR3_MEGNR</name>
<proteinExistence type="predicted"/>
<feature type="compositionally biased region" description="Acidic residues" evidence="1">
    <location>
        <begin position="84"/>
        <end position="102"/>
    </location>
</feature>
<keyword evidence="3" id="KW-1185">Reference proteome</keyword>
<sequence>MERHVVAGPMEALIAQERDVTGSTSLKEGSNPNAPLIAKIKDAILLTSKNMNNNNNNAKNDNINMDYTGFIQVYGGASVSTCSAEDEAAEHTADDDDEDEADLQDRINNNKNIKEKILKNIKDNNNITMTSEDLLQPGHVVKERWKV</sequence>
<accession>A0AAV2PSR3</accession>
<feature type="region of interest" description="Disordered" evidence="1">
    <location>
        <begin position="81"/>
        <end position="102"/>
    </location>
</feature>
<evidence type="ECO:0000256" key="1">
    <source>
        <dbReference type="SAM" id="MobiDB-lite"/>
    </source>
</evidence>
<organism evidence="2 3">
    <name type="scientific">Meganyctiphanes norvegica</name>
    <name type="common">Northern krill</name>
    <name type="synonym">Thysanopoda norvegica</name>
    <dbReference type="NCBI Taxonomy" id="48144"/>
    <lineage>
        <taxon>Eukaryota</taxon>
        <taxon>Metazoa</taxon>
        <taxon>Ecdysozoa</taxon>
        <taxon>Arthropoda</taxon>
        <taxon>Crustacea</taxon>
        <taxon>Multicrustacea</taxon>
        <taxon>Malacostraca</taxon>
        <taxon>Eumalacostraca</taxon>
        <taxon>Eucarida</taxon>
        <taxon>Euphausiacea</taxon>
        <taxon>Euphausiidae</taxon>
        <taxon>Meganyctiphanes</taxon>
    </lineage>
</organism>
<evidence type="ECO:0000313" key="3">
    <source>
        <dbReference type="Proteomes" id="UP001497623"/>
    </source>
</evidence>
<feature type="non-terminal residue" evidence="2">
    <location>
        <position position="147"/>
    </location>
</feature>
<dbReference type="EMBL" id="CAXKWB010001358">
    <property type="protein sequence ID" value="CAL4064099.1"/>
    <property type="molecule type" value="Genomic_DNA"/>
</dbReference>
<comment type="caution">
    <text evidence="2">The sequence shown here is derived from an EMBL/GenBank/DDBJ whole genome shotgun (WGS) entry which is preliminary data.</text>
</comment>
<reference evidence="2 3" key="1">
    <citation type="submission" date="2024-05" db="EMBL/GenBank/DDBJ databases">
        <authorList>
            <person name="Wallberg A."/>
        </authorList>
    </citation>
    <scope>NUCLEOTIDE SEQUENCE [LARGE SCALE GENOMIC DNA]</scope>
</reference>
<dbReference type="AlphaFoldDB" id="A0AAV2PSR3"/>
<protein>
    <submittedName>
        <fullName evidence="2">Uncharacterized protein</fullName>
    </submittedName>
</protein>
<gene>
    <name evidence="2" type="ORF">MNOR_LOCUS3847</name>
</gene>